<dbReference type="SUPFAM" id="SSF53474">
    <property type="entry name" value="alpha/beta-Hydrolases"/>
    <property type="match status" value="1"/>
</dbReference>
<reference evidence="2 3" key="1">
    <citation type="submission" date="2020-08" db="EMBL/GenBank/DDBJ databases">
        <title>Sequencing the genomes of 1000 actinobacteria strains.</title>
        <authorList>
            <person name="Klenk H.-P."/>
        </authorList>
    </citation>
    <scope>NUCLEOTIDE SEQUENCE [LARGE SCALE GENOMIC DNA]</scope>
    <source>
        <strain evidence="2 3">DSM 44230</strain>
    </source>
</reference>
<evidence type="ECO:0000313" key="2">
    <source>
        <dbReference type="EMBL" id="MBB4676207.1"/>
    </source>
</evidence>
<protein>
    <submittedName>
        <fullName evidence="2">Pimeloyl-ACP methyl ester carboxylesterase</fullName>
    </submittedName>
</protein>
<dbReference type="Pfam" id="PF12697">
    <property type="entry name" value="Abhydrolase_6"/>
    <property type="match status" value="1"/>
</dbReference>
<evidence type="ECO:0000313" key="3">
    <source>
        <dbReference type="Proteomes" id="UP000533598"/>
    </source>
</evidence>
<evidence type="ECO:0000259" key="1">
    <source>
        <dbReference type="Pfam" id="PF12697"/>
    </source>
</evidence>
<dbReference type="GO" id="GO:0003824">
    <property type="term" value="F:catalytic activity"/>
    <property type="evidence" value="ECO:0007669"/>
    <property type="project" value="UniProtKB-ARBA"/>
</dbReference>
<dbReference type="AlphaFoldDB" id="A0A7W7FSI4"/>
<proteinExistence type="predicted"/>
<gene>
    <name evidence="2" type="ORF">HNR67_002325</name>
</gene>
<accession>A0A7W7FSI4</accession>
<dbReference type="RefSeq" id="WP_185002061.1">
    <property type="nucleotide sequence ID" value="NZ_BAAAUI010000016.1"/>
</dbReference>
<dbReference type="GO" id="GO:0016020">
    <property type="term" value="C:membrane"/>
    <property type="evidence" value="ECO:0007669"/>
    <property type="project" value="TreeGrafter"/>
</dbReference>
<dbReference type="InterPro" id="IPR000073">
    <property type="entry name" value="AB_hydrolase_1"/>
</dbReference>
<comment type="caution">
    <text evidence="2">The sequence shown here is derived from an EMBL/GenBank/DDBJ whole genome shotgun (WGS) entry which is preliminary data.</text>
</comment>
<dbReference type="Proteomes" id="UP000533598">
    <property type="component" value="Unassembled WGS sequence"/>
</dbReference>
<dbReference type="PANTHER" id="PTHR43798">
    <property type="entry name" value="MONOACYLGLYCEROL LIPASE"/>
    <property type="match status" value="1"/>
</dbReference>
<dbReference type="InterPro" id="IPR029058">
    <property type="entry name" value="AB_hydrolase_fold"/>
</dbReference>
<dbReference type="InterPro" id="IPR050266">
    <property type="entry name" value="AB_hydrolase_sf"/>
</dbReference>
<dbReference type="PANTHER" id="PTHR43798:SF33">
    <property type="entry name" value="HYDROLASE, PUTATIVE (AFU_ORTHOLOGUE AFUA_2G14860)-RELATED"/>
    <property type="match status" value="1"/>
</dbReference>
<sequence>MGDNVMELVVESGPVPLAVRDHGGDGPPLLLLHGLGGSMAHWDPLLPELTATHRVVLMDLRGHDGSGVGPWSWAAALADVEAVITALDLGDPAVVGMSLGGMVATRWAGRPGCPGAVNLDGLRGFLTAPENYPGLDPALRDKEIERLRVLFDGHAAAVTGPLAQIIAEARAALEEDHIGACLAAQSPLLVVVATENLPAQQQFPELAEAFRRGLERDLAALDDVWHVQVERIGSSHAMVTQHPAEVAKLIRRFLAG</sequence>
<organism evidence="2 3">
    <name type="scientific">Crossiella cryophila</name>
    <dbReference type="NCBI Taxonomy" id="43355"/>
    <lineage>
        <taxon>Bacteria</taxon>
        <taxon>Bacillati</taxon>
        <taxon>Actinomycetota</taxon>
        <taxon>Actinomycetes</taxon>
        <taxon>Pseudonocardiales</taxon>
        <taxon>Pseudonocardiaceae</taxon>
        <taxon>Crossiella</taxon>
    </lineage>
</organism>
<feature type="domain" description="AB hydrolase-1" evidence="1">
    <location>
        <begin position="29"/>
        <end position="248"/>
    </location>
</feature>
<dbReference type="EMBL" id="JACHMH010000001">
    <property type="protein sequence ID" value="MBB4676207.1"/>
    <property type="molecule type" value="Genomic_DNA"/>
</dbReference>
<dbReference type="Gene3D" id="3.40.50.1820">
    <property type="entry name" value="alpha/beta hydrolase"/>
    <property type="match status" value="1"/>
</dbReference>
<keyword evidence="3" id="KW-1185">Reference proteome</keyword>
<name>A0A7W7FSI4_9PSEU</name>